<dbReference type="GO" id="GO:0008757">
    <property type="term" value="F:S-adenosylmethionine-dependent methyltransferase activity"/>
    <property type="evidence" value="ECO:0007669"/>
    <property type="project" value="TreeGrafter"/>
</dbReference>
<accession>A0A5M6CPH5</accession>
<dbReference type="RefSeq" id="WP_150031727.1">
    <property type="nucleotide sequence ID" value="NZ_VWSH01000001.1"/>
</dbReference>
<comment type="caution">
    <text evidence="4">The sequence shown here is derived from an EMBL/GenBank/DDBJ whole genome shotgun (WGS) entry which is preliminary data.</text>
</comment>
<dbReference type="PROSITE" id="PS51682">
    <property type="entry name" value="SAM_OMT_I"/>
    <property type="match status" value="1"/>
</dbReference>
<evidence type="ECO:0000313" key="4">
    <source>
        <dbReference type="EMBL" id="KAA5537151.1"/>
    </source>
</evidence>
<keyword evidence="2 4" id="KW-0808">Transferase</keyword>
<evidence type="ECO:0000256" key="3">
    <source>
        <dbReference type="ARBA" id="ARBA00022691"/>
    </source>
</evidence>
<evidence type="ECO:0000256" key="2">
    <source>
        <dbReference type="ARBA" id="ARBA00022679"/>
    </source>
</evidence>
<dbReference type="GO" id="GO:0032259">
    <property type="term" value="P:methylation"/>
    <property type="evidence" value="ECO:0007669"/>
    <property type="project" value="UniProtKB-KW"/>
</dbReference>
<proteinExistence type="predicted"/>
<dbReference type="Proteomes" id="UP000323632">
    <property type="component" value="Unassembled WGS sequence"/>
</dbReference>
<evidence type="ECO:0000256" key="1">
    <source>
        <dbReference type="ARBA" id="ARBA00022603"/>
    </source>
</evidence>
<dbReference type="PANTHER" id="PTHR10509:SF14">
    <property type="entry name" value="CAFFEOYL-COA O-METHYLTRANSFERASE 3-RELATED"/>
    <property type="match status" value="1"/>
</dbReference>
<gene>
    <name evidence="4" type="ORF">F0919_05625</name>
</gene>
<protein>
    <submittedName>
        <fullName evidence="4">Methyltransferase</fullName>
    </submittedName>
</protein>
<dbReference type="InterPro" id="IPR050362">
    <property type="entry name" value="Cation-dep_OMT"/>
</dbReference>
<dbReference type="Pfam" id="PF01596">
    <property type="entry name" value="Methyltransf_3"/>
    <property type="match status" value="1"/>
</dbReference>
<keyword evidence="3" id="KW-0949">S-adenosyl-L-methionine</keyword>
<dbReference type="PANTHER" id="PTHR10509">
    <property type="entry name" value="O-METHYLTRANSFERASE-RELATED"/>
    <property type="match status" value="1"/>
</dbReference>
<dbReference type="AlphaFoldDB" id="A0A5M6CPH5"/>
<sequence length="215" mass="24390">MQHTITPDPINYYAEQYTTPENQVQAALNRETHANVRGSQMISGHLQGMVLEMLSCMIRPKQILELGTYTGYSAISLAKGLQDGGKLHTIDIDPYLQEMRDNYWQMSGMSNKIVQHVGEASAIIPKIKGDFDLVFIDADKKNYGLYFDMVIDRIPSGAFMIADNVLFQGEVILPQEQQSNTSLHMHDFNKKIANDNRVEQVIMPLRDGLMLIRKK</sequence>
<evidence type="ECO:0000313" key="5">
    <source>
        <dbReference type="Proteomes" id="UP000323632"/>
    </source>
</evidence>
<name>A0A5M6CPH5_9BACT</name>
<dbReference type="GO" id="GO:0008171">
    <property type="term" value="F:O-methyltransferase activity"/>
    <property type="evidence" value="ECO:0007669"/>
    <property type="project" value="InterPro"/>
</dbReference>
<dbReference type="CDD" id="cd02440">
    <property type="entry name" value="AdoMet_MTases"/>
    <property type="match status" value="1"/>
</dbReference>
<dbReference type="InterPro" id="IPR002935">
    <property type="entry name" value="SAM_O-MeTrfase"/>
</dbReference>
<dbReference type="InterPro" id="IPR029063">
    <property type="entry name" value="SAM-dependent_MTases_sf"/>
</dbReference>
<dbReference type="EMBL" id="VWSH01000001">
    <property type="protein sequence ID" value="KAA5537151.1"/>
    <property type="molecule type" value="Genomic_DNA"/>
</dbReference>
<dbReference type="Gene3D" id="3.40.50.150">
    <property type="entry name" value="Vaccinia Virus protein VP39"/>
    <property type="match status" value="1"/>
</dbReference>
<keyword evidence="5" id="KW-1185">Reference proteome</keyword>
<organism evidence="4 5">
    <name type="scientific">Taibaiella lutea</name>
    <dbReference type="NCBI Taxonomy" id="2608001"/>
    <lineage>
        <taxon>Bacteria</taxon>
        <taxon>Pseudomonadati</taxon>
        <taxon>Bacteroidota</taxon>
        <taxon>Chitinophagia</taxon>
        <taxon>Chitinophagales</taxon>
        <taxon>Chitinophagaceae</taxon>
        <taxon>Taibaiella</taxon>
    </lineage>
</organism>
<dbReference type="SUPFAM" id="SSF53335">
    <property type="entry name" value="S-adenosyl-L-methionine-dependent methyltransferases"/>
    <property type="match status" value="1"/>
</dbReference>
<reference evidence="4 5" key="1">
    <citation type="submission" date="2019-09" db="EMBL/GenBank/DDBJ databases">
        <title>Genome sequence and assembly of Taibaiella sp.</title>
        <authorList>
            <person name="Chhetri G."/>
        </authorList>
    </citation>
    <scope>NUCLEOTIDE SEQUENCE [LARGE SCALE GENOMIC DNA]</scope>
    <source>
        <strain evidence="4 5">KVB11</strain>
    </source>
</reference>
<keyword evidence="1 4" id="KW-0489">Methyltransferase</keyword>